<dbReference type="AlphaFoldDB" id="A0AAP0PG19"/>
<sequence>MSNLNNNTSNHKDHLQHIYFMHSFYLIKYYCKQSFLGDSTVSSWLQQMSAAYSISHLLFQL</sequence>
<evidence type="ECO:0000313" key="1">
    <source>
        <dbReference type="EMBL" id="KAK9142627.1"/>
    </source>
</evidence>
<reference evidence="1 2" key="1">
    <citation type="submission" date="2024-01" db="EMBL/GenBank/DDBJ databases">
        <title>Genome assemblies of Stephania.</title>
        <authorList>
            <person name="Yang L."/>
        </authorList>
    </citation>
    <scope>NUCLEOTIDE SEQUENCE [LARGE SCALE GENOMIC DNA]</scope>
    <source>
        <strain evidence="1">YNDBR</strain>
        <tissue evidence="1">Leaf</tissue>
    </source>
</reference>
<organism evidence="1 2">
    <name type="scientific">Stephania yunnanensis</name>
    <dbReference type="NCBI Taxonomy" id="152371"/>
    <lineage>
        <taxon>Eukaryota</taxon>
        <taxon>Viridiplantae</taxon>
        <taxon>Streptophyta</taxon>
        <taxon>Embryophyta</taxon>
        <taxon>Tracheophyta</taxon>
        <taxon>Spermatophyta</taxon>
        <taxon>Magnoliopsida</taxon>
        <taxon>Ranunculales</taxon>
        <taxon>Menispermaceae</taxon>
        <taxon>Menispermoideae</taxon>
        <taxon>Cissampelideae</taxon>
        <taxon>Stephania</taxon>
    </lineage>
</organism>
<dbReference type="EMBL" id="JBBNAF010000005">
    <property type="protein sequence ID" value="KAK9142627.1"/>
    <property type="molecule type" value="Genomic_DNA"/>
</dbReference>
<protein>
    <submittedName>
        <fullName evidence="1">Uncharacterized protein</fullName>
    </submittedName>
</protein>
<accession>A0AAP0PG19</accession>
<name>A0AAP0PG19_9MAGN</name>
<proteinExistence type="predicted"/>
<dbReference type="Proteomes" id="UP001420932">
    <property type="component" value="Unassembled WGS sequence"/>
</dbReference>
<evidence type="ECO:0000313" key="2">
    <source>
        <dbReference type="Proteomes" id="UP001420932"/>
    </source>
</evidence>
<comment type="caution">
    <text evidence="1">The sequence shown here is derived from an EMBL/GenBank/DDBJ whole genome shotgun (WGS) entry which is preliminary data.</text>
</comment>
<gene>
    <name evidence="1" type="ORF">Syun_012027</name>
</gene>
<keyword evidence="2" id="KW-1185">Reference proteome</keyword>